<name>A0ABX7M9W8_9RHOO</name>
<dbReference type="Pfam" id="PF13986">
    <property type="entry name" value="DUF4224"/>
    <property type="match status" value="1"/>
</dbReference>
<evidence type="ECO:0000259" key="1">
    <source>
        <dbReference type="Pfam" id="PF13986"/>
    </source>
</evidence>
<dbReference type="RefSeq" id="WP_206255485.1">
    <property type="nucleotide sequence ID" value="NZ_CP071060.1"/>
</dbReference>
<dbReference type="Proteomes" id="UP000663570">
    <property type="component" value="Chromosome"/>
</dbReference>
<keyword evidence="3" id="KW-1185">Reference proteome</keyword>
<reference evidence="2 3" key="1">
    <citation type="submission" date="2021-02" db="EMBL/GenBank/DDBJ databases">
        <title>Niveibacterium changnyeongensis HC41.</title>
        <authorList>
            <person name="Kang M."/>
        </authorList>
    </citation>
    <scope>NUCLEOTIDE SEQUENCE [LARGE SCALE GENOMIC DNA]</scope>
    <source>
        <strain evidence="2 3">HC41</strain>
    </source>
</reference>
<proteinExistence type="predicted"/>
<feature type="domain" description="DUF4224" evidence="1">
    <location>
        <begin position="13"/>
        <end position="55"/>
    </location>
</feature>
<evidence type="ECO:0000313" key="2">
    <source>
        <dbReference type="EMBL" id="QSI78179.1"/>
    </source>
</evidence>
<sequence>MTPDHSLSHNAIFLTPDELIQLTGRKLHGKQLAALRSMRIPFLVNALGRPVVSRSIFLASQATIGSPTKTPSWSPAPQKG</sequence>
<dbReference type="EMBL" id="CP071060">
    <property type="protein sequence ID" value="QSI78179.1"/>
    <property type="molecule type" value="Genomic_DNA"/>
</dbReference>
<dbReference type="InterPro" id="IPR025319">
    <property type="entry name" value="DUF4224"/>
</dbReference>
<evidence type="ECO:0000313" key="3">
    <source>
        <dbReference type="Proteomes" id="UP000663570"/>
    </source>
</evidence>
<accession>A0ABX7M9W8</accession>
<gene>
    <name evidence="2" type="ORF">JY500_05955</name>
</gene>
<protein>
    <submittedName>
        <fullName evidence="2">DUF4224 domain-containing protein</fullName>
    </submittedName>
</protein>
<organism evidence="2 3">
    <name type="scientific">Niveibacterium microcysteis</name>
    <dbReference type="NCBI Taxonomy" id="2811415"/>
    <lineage>
        <taxon>Bacteria</taxon>
        <taxon>Pseudomonadati</taxon>
        <taxon>Pseudomonadota</taxon>
        <taxon>Betaproteobacteria</taxon>
        <taxon>Rhodocyclales</taxon>
        <taxon>Rhodocyclaceae</taxon>
        <taxon>Niveibacterium</taxon>
    </lineage>
</organism>